<feature type="compositionally biased region" description="Basic residues" evidence="1">
    <location>
        <begin position="18"/>
        <end position="27"/>
    </location>
</feature>
<keyword evidence="3" id="KW-1185">Reference proteome</keyword>
<protein>
    <submittedName>
        <fullName evidence="2">Uncharacterized protein</fullName>
    </submittedName>
</protein>
<organism evidence="2 3">
    <name type="scientific">Petrolisthes manimaculis</name>
    <dbReference type="NCBI Taxonomy" id="1843537"/>
    <lineage>
        <taxon>Eukaryota</taxon>
        <taxon>Metazoa</taxon>
        <taxon>Ecdysozoa</taxon>
        <taxon>Arthropoda</taxon>
        <taxon>Crustacea</taxon>
        <taxon>Multicrustacea</taxon>
        <taxon>Malacostraca</taxon>
        <taxon>Eumalacostraca</taxon>
        <taxon>Eucarida</taxon>
        <taxon>Decapoda</taxon>
        <taxon>Pleocyemata</taxon>
        <taxon>Anomura</taxon>
        <taxon>Galatheoidea</taxon>
        <taxon>Porcellanidae</taxon>
        <taxon>Petrolisthes</taxon>
    </lineage>
</organism>
<feature type="region of interest" description="Disordered" evidence="1">
    <location>
        <begin position="16"/>
        <end position="35"/>
    </location>
</feature>
<evidence type="ECO:0000313" key="3">
    <source>
        <dbReference type="Proteomes" id="UP001292094"/>
    </source>
</evidence>
<proteinExistence type="predicted"/>
<dbReference type="EMBL" id="JAWZYT010000260">
    <property type="protein sequence ID" value="KAK4325867.1"/>
    <property type="molecule type" value="Genomic_DNA"/>
</dbReference>
<evidence type="ECO:0000313" key="2">
    <source>
        <dbReference type="EMBL" id="KAK4325867.1"/>
    </source>
</evidence>
<name>A0AAE1QIA7_9EUCA</name>
<gene>
    <name evidence="2" type="ORF">Pmani_003571</name>
</gene>
<dbReference type="PANTHER" id="PTHR23080">
    <property type="entry name" value="THAP DOMAIN PROTEIN"/>
    <property type="match status" value="1"/>
</dbReference>
<accession>A0AAE1QIA7</accession>
<reference evidence="2" key="1">
    <citation type="submission" date="2023-11" db="EMBL/GenBank/DDBJ databases">
        <title>Genome assemblies of two species of porcelain crab, Petrolisthes cinctipes and Petrolisthes manimaculis (Anomura: Porcellanidae).</title>
        <authorList>
            <person name="Angst P."/>
        </authorList>
    </citation>
    <scope>NUCLEOTIDE SEQUENCE</scope>
    <source>
        <strain evidence="2">PB745_02</strain>
        <tissue evidence="2">Gill</tissue>
    </source>
</reference>
<dbReference type="Proteomes" id="UP001292094">
    <property type="component" value="Unassembled WGS sequence"/>
</dbReference>
<sequence length="181" mass="21384">MQRLERRVFPLQALTSGQRRRKERGRKLQATEDSKSAWKDVGANVEISLENYEQEGHENDSGMQTCLPQPIKESVDSHSQTDYNALHARDFALNDDTFYKLTGLISYNNFAMVFATFGDEVEYMNYYYRWKPKMELEDQFFLTLIRLRMTKPTWETAIMFRIHDKEVSNIFITRISFLVSV</sequence>
<dbReference type="AlphaFoldDB" id="A0AAE1QIA7"/>
<comment type="caution">
    <text evidence="2">The sequence shown here is derived from an EMBL/GenBank/DDBJ whole genome shotgun (WGS) entry which is preliminary data.</text>
</comment>
<evidence type="ECO:0000256" key="1">
    <source>
        <dbReference type="SAM" id="MobiDB-lite"/>
    </source>
</evidence>